<gene>
    <name evidence="2" type="ORF">H9L16_06570</name>
</gene>
<evidence type="ECO:0000259" key="1">
    <source>
        <dbReference type="Pfam" id="PF00535"/>
    </source>
</evidence>
<dbReference type="PANTHER" id="PTHR22916">
    <property type="entry name" value="GLYCOSYLTRANSFERASE"/>
    <property type="match status" value="1"/>
</dbReference>
<dbReference type="PANTHER" id="PTHR22916:SF3">
    <property type="entry name" value="UDP-GLCNAC:BETAGAL BETA-1,3-N-ACETYLGLUCOSAMINYLTRANSFERASE-LIKE PROTEIN 1"/>
    <property type="match status" value="1"/>
</dbReference>
<evidence type="ECO:0000313" key="2">
    <source>
        <dbReference type="EMBL" id="QNN71215.1"/>
    </source>
</evidence>
<sequence>MSALVSIATPMFNTARFLPAALDSLLAQDYPHWECLLWDDGSTDGSGAVAAAYAARDPRFRVLGDGRNRGVSASCAAAMSHARGEYLAILDSDDMLEADALSSMLAFMQANPRLGMGYSEYVEVAEDGTYLAPGRRFLRPYSAHDLLVDFITYQFRLIRADAYRAVGGVDASMPVAYDYDLCLRLSERVEVGHLPKSLYRYRMRDESISHASRLRQVRASFDAAQRALQRRGLQGKFALSLGVRARHVLRPKDASSKGGDA</sequence>
<dbReference type="InterPro" id="IPR001173">
    <property type="entry name" value="Glyco_trans_2-like"/>
</dbReference>
<keyword evidence="3" id="KW-1185">Reference proteome</keyword>
<dbReference type="RefSeq" id="WP_187553730.1">
    <property type="nucleotide sequence ID" value="NZ_BMZL01000002.1"/>
</dbReference>
<dbReference type="InterPro" id="IPR029044">
    <property type="entry name" value="Nucleotide-diphossugar_trans"/>
</dbReference>
<protein>
    <submittedName>
        <fullName evidence="2">Glycosyltransferase</fullName>
    </submittedName>
</protein>
<proteinExistence type="predicted"/>
<dbReference type="GO" id="GO:0016758">
    <property type="term" value="F:hexosyltransferase activity"/>
    <property type="evidence" value="ECO:0007669"/>
    <property type="project" value="UniProtKB-ARBA"/>
</dbReference>
<organism evidence="2 3">
    <name type="scientific">Thermomonas carbonis</name>
    <dbReference type="NCBI Taxonomy" id="1463158"/>
    <lineage>
        <taxon>Bacteria</taxon>
        <taxon>Pseudomonadati</taxon>
        <taxon>Pseudomonadota</taxon>
        <taxon>Gammaproteobacteria</taxon>
        <taxon>Lysobacterales</taxon>
        <taxon>Lysobacteraceae</taxon>
        <taxon>Thermomonas</taxon>
    </lineage>
</organism>
<dbReference type="EMBL" id="CP060719">
    <property type="protein sequence ID" value="QNN71215.1"/>
    <property type="molecule type" value="Genomic_DNA"/>
</dbReference>
<feature type="domain" description="Glycosyltransferase 2-like" evidence="1">
    <location>
        <begin position="6"/>
        <end position="163"/>
    </location>
</feature>
<dbReference type="KEGG" id="tcn:H9L16_06570"/>
<dbReference type="Gene3D" id="3.90.550.10">
    <property type="entry name" value="Spore Coat Polysaccharide Biosynthesis Protein SpsA, Chain A"/>
    <property type="match status" value="1"/>
</dbReference>
<name>A0A7G9STP0_9GAMM</name>
<dbReference type="Proteomes" id="UP000515804">
    <property type="component" value="Chromosome"/>
</dbReference>
<dbReference type="Pfam" id="PF00535">
    <property type="entry name" value="Glycos_transf_2"/>
    <property type="match status" value="1"/>
</dbReference>
<dbReference type="SUPFAM" id="SSF53448">
    <property type="entry name" value="Nucleotide-diphospho-sugar transferases"/>
    <property type="match status" value="1"/>
</dbReference>
<accession>A0A7G9STP0</accession>
<keyword evidence="2" id="KW-0808">Transferase</keyword>
<dbReference type="AlphaFoldDB" id="A0A7G9STP0"/>
<evidence type="ECO:0000313" key="3">
    <source>
        <dbReference type="Proteomes" id="UP000515804"/>
    </source>
</evidence>
<reference evidence="2 3" key="1">
    <citation type="submission" date="2020-08" db="EMBL/GenBank/DDBJ databases">
        <title>Genome sequence of Thermomonas carbonis KCTC 42013T.</title>
        <authorList>
            <person name="Hyun D.-W."/>
            <person name="Bae J.-W."/>
        </authorList>
    </citation>
    <scope>NUCLEOTIDE SEQUENCE [LARGE SCALE GENOMIC DNA]</scope>
    <source>
        <strain evidence="2 3">KCTC 42013</strain>
    </source>
</reference>